<reference evidence="6 7" key="1">
    <citation type="submission" date="2015-07" db="EMBL/GenBank/DDBJ databases">
        <title>Comparative genomics of the Sigatoka disease complex on banana suggests a link between parallel evolutionary changes in Pseudocercospora fijiensis and Pseudocercospora eumusae and increased virulence on the banana host.</title>
        <authorList>
            <person name="Chang T.-C."/>
            <person name="Salvucci A."/>
            <person name="Crous P.W."/>
            <person name="Stergiopoulos I."/>
        </authorList>
    </citation>
    <scope>NUCLEOTIDE SEQUENCE [LARGE SCALE GENOMIC DNA]</scope>
    <source>
        <strain evidence="6 7">CBS 114824</strain>
    </source>
</reference>
<dbReference type="Gene3D" id="3.40.50.1820">
    <property type="entry name" value="alpha/beta hydrolase"/>
    <property type="match status" value="1"/>
</dbReference>
<dbReference type="Pfam" id="PF00561">
    <property type="entry name" value="Abhydrolase_1"/>
    <property type="match status" value="1"/>
</dbReference>
<evidence type="ECO:0000256" key="1">
    <source>
        <dbReference type="ARBA" id="ARBA00010088"/>
    </source>
</evidence>
<evidence type="ECO:0000313" key="7">
    <source>
        <dbReference type="Proteomes" id="UP000070133"/>
    </source>
</evidence>
<dbReference type="InterPro" id="IPR013595">
    <property type="entry name" value="Pept_S33_TAP-like_C"/>
</dbReference>
<sequence length="528" mass="57337">MTTTSRRIAKLLFLASAAALPAAKTNTSTIEWGPCNQTEVNTTGTAPAQCATLPVPLDYTNTSSVETLDLQLVNIPATIQPCKGSIQFNLGGPGATTRQDLATLGYAFLNLTGGEYNIVGFDPRGTGNTLPFSCVANELEAQTMLQRFTQGGNASDTALGTTWAGADLTAAMCKRNGNETGTLIGTASTARDLISVVDALGEDGMLRYWGLSYGTTLGATVASMFPERIDKILLDAVQNPHEYYHALADFQEWTQTDSVFSSIFTSCVDAGPEICALASLKKTASQLEDMYWNFLYDLKYKPIPITDVNVMVDYTTVKTFVVDLLYSIDGWPAFTNILFAIFTAEAENDIATALSNMLPATTTTTLVDQTLPLSSWAGIHCGDRFPRTQNFPDMLAVYHELTNLSHTFGDVLMAREMACARWPFEAKERYAGNFGAKLPRSPMLLIGNSGDAFTPLTSAYNVSRAFEGSAVLEIEGFGHASISVPSSCTLEYVSRYWKEGRLPGEGTRCEVEAKPFGNVTWAEIFRRQ</sequence>
<dbReference type="Proteomes" id="UP000070133">
    <property type="component" value="Unassembled WGS sequence"/>
</dbReference>
<dbReference type="InterPro" id="IPR000073">
    <property type="entry name" value="AB_hydrolase_1"/>
</dbReference>
<evidence type="ECO:0000256" key="3">
    <source>
        <dbReference type="SAM" id="SignalP"/>
    </source>
</evidence>
<dbReference type="PANTHER" id="PTHR43248">
    <property type="entry name" value="2-SUCCINYL-6-HYDROXY-2,4-CYCLOHEXADIENE-1-CARBOXYLATE SYNTHASE"/>
    <property type="match status" value="1"/>
</dbReference>
<comment type="similarity">
    <text evidence="1">Belongs to the peptidase S33 family.</text>
</comment>
<dbReference type="Pfam" id="PF08386">
    <property type="entry name" value="Abhydrolase_4"/>
    <property type="match status" value="1"/>
</dbReference>
<evidence type="ECO:0008006" key="8">
    <source>
        <dbReference type="Google" id="ProtNLM"/>
    </source>
</evidence>
<proteinExistence type="inferred from homology"/>
<organism evidence="6 7">
    <name type="scientific">Pseudocercospora eumusae</name>
    <dbReference type="NCBI Taxonomy" id="321146"/>
    <lineage>
        <taxon>Eukaryota</taxon>
        <taxon>Fungi</taxon>
        <taxon>Dikarya</taxon>
        <taxon>Ascomycota</taxon>
        <taxon>Pezizomycotina</taxon>
        <taxon>Dothideomycetes</taxon>
        <taxon>Dothideomycetidae</taxon>
        <taxon>Mycosphaerellales</taxon>
        <taxon>Mycosphaerellaceae</taxon>
        <taxon>Pseudocercospora</taxon>
    </lineage>
</organism>
<evidence type="ECO:0000313" key="6">
    <source>
        <dbReference type="EMBL" id="KXS97614.1"/>
    </source>
</evidence>
<feature type="domain" description="AB hydrolase-1" evidence="4">
    <location>
        <begin position="115"/>
        <end position="256"/>
    </location>
</feature>
<dbReference type="GO" id="GO:0016787">
    <property type="term" value="F:hydrolase activity"/>
    <property type="evidence" value="ECO:0007669"/>
    <property type="project" value="UniProtKB-KW"/>
</dbReference>
<accession>A0A139H5A1</accession>
<dbReference type="InterPro" id="IPR051601">
    <property type="entry name" value="Serine_prot/Carboxylest_S33"/>
</dbReference>
<dbReference type="PANTHER" id="PTHR43248:SF25">
    <property type="entry name" value="AB HYDROLASE-1 DOMAIN-CONTAINING PROTEIN-RELATED"/>
    <property type="match status" value="1"/>
</dbReference>
<dbReference type="SUPFAM" id="SSF53474">
    <property type="entry name" value="alpha/beta-Hydrolases"/>
    <property type="match status" value="1"/>
</dbReference>
<dbReference type="InterPro" id="IPR029058">
    <property type="entry name" value="AB_hydrolase_fold"/>
</dbReference>
<evidence type="ECO:0000259" key="5">
    <source>
        <dbReference type="Pfam" id="PF08386"/>
    </source>
</evidence>
<keyword evidence="7" id="KW-1185">Reference proteome</keyword>
<feature type="chain" id="PRO_5007806297" description="Peptidase S33 tripeptidyl aminopeptidase-like C-terminal domain-containing protein" evidence="3">
    <location>
        <begin position="20"/>
        <end position="528"/>
    </location>
</feature>
<evidence type="ECO:0000256" key="2">
    <source>
        <dbReference type="ARBA" id="ARBA00022801"/>
    </source>
</evidence>
<evidence type="ECO:0000259" key="4">
    <source>
        <dbReference type="Pfam" id="PF00561"/>
    </source>
</evidence>
<dbReference type="OrthoDB" id="425534at2759"/>
<name>A0A139H5A1_9PEZI</name>
<comment type="caution">
    <text evidence="6">The sequence shown here is derived from an EMBL/GenBank/DDBJ whole genome shotgun (WGS) entry which is preliminary data.</text>
</comment>
<keyword evidence="2" id="KW-0378">Hydrolase</keyword>
<gene>
    <name evidence="6" type="ORF">AC578_5753</name>
</gene>
<keyword evidence="3" id="KW-0732">Signal</keyword>
<protein>
    <recommendedName>
        <fullName evidence="8">Peptidase S33 tripeptidyl aminopeptidase-like C-terminal domain-containing protein</fullName>
    </recommendedName>
</protein>
<feature type="signal peptide" evidence="3">
    <location>
        <begin position="1"/>
        <end position="19"/>
    </location>
</feature>
<dbReference type="EMBL" id="LFZN01000138">
    <property type="protein sequence ID" value="KXS97614.1"/>
    <property type="molecule type" value="Genomic_DNA"/>
</dbReference>
<dbReference type="AlphaFoldDB" id="A0A139H5A1"/>
<dbReference type="STRING" id="321146.A0A139H5A1"/>
<feature type="domain" description="Peptidase S33 tripeptidyl aminopeptidase-like C-terminal" evidence="5">
    <location>
        <begin position="407"/>
        <end position="509"/>
    </location>
</feature>